<dbReference type="EMBL" id="KZ824275">
    <property type="protein sequence ID" value="RAL14395.1"/>
    <property type="molecule type" value="Genomic_DNA"/>
</dbReference>
<dbReference type="VEuPathDB" id="FungiDB:BO97DRAFT_284351"/>
<dbReference type="RefSeq" id="XP_025553549.1">
    <property type="nucleotide sequence ID" value="XM_025691095.1"/>
</dbReference>
<feature type="compositionally biased region" description="Polar residues" evidence="1">
    <location>
        <begin position="104"/>
        <end position="118"/>
    </location>
</feature>
<dbReference type="GeneID" id="37195384"/>
<keyword evidence="3" id="KW-1185">Reference proteome</keyword>
<protein>
    <submittedName>
        <fullName evidence="2">Uncharacterized protein</fullName>
    </submittedName>
</protein>
<gene>
    <name evidence="2" type="ORF">BO97DRAFT_284351</name>
</gene>
<sequence length="211" mass="23781">MEIEEIGHLSACGCQMVITWHNVRAVRFSRLDSEESYFPLIARKHNLSIYGLAPDSVRPALGNTPGSTSDIPFDATADGVLYSDDEDNLGNSLTRRNNICSSCSQREHASSNASSGSDTIAGHGRPMSSLPVSPQQMRVTKERQYEHEQKVLWESWIKDNFEMQFSKLIPQRELPPPGTSSIHNWSYFCQRLSHEFVKEEYVHLTLKPPTG</sequence>
<reference evidence="2 3" key="1">
    <citation type="submission" date="2018-02" db="EMBL/GenBank/DDBJ databases">
        <title>The genomes of Aspergillus section Nigri reveals drivers in fungal speciation.</title>
        <authorList>
            <consortium name="DOE Joint Genome Institute"/>
            <person name="Vesth T.C."/>
            <person name="Nybo J."/>
            <person name="Theobald S."/>
            <person name="Brandl J."/>
            <person name="Frisvad J.C."/>
            <person name="Nielsen K.F."/>
            <person name="Lyhne E.K."/>
            <person name="Kogle M.E."/>
            <person name="Kuo A."/>
            <person name="Riley R."/>
            <person name="Clum A."/>
            <person name="Nolan M."/>
            <person name="Lipzen A."/>
            <person name="Salamov A."/>
            <person name="Henrissat B."/>
            <person name="Wiebenga A."/>
            <person name="De vries R.P."/>
            <person name="Grigoriev I.V."/>
            <person name="Mortensen U.H."/>
            <person name="Andersen M.R."/>
            <person name="Baker S.E."/>
        </authorList>
    </citation>
    <scope>NUCLEOTIDE SEQUENCE [LARGE SCALE GENOMIC DNA]</scope>
    <source>
        <strain evidence="2 3">CBS 101889</strain>
    </source>
</reference>
<evidence type="ECO:0000313" key="3">
    <source>
        <dbReference type="Proteomes" id="UP000248961"/>
    </source>
</evidence>
<organism evidence="2 3">
    <name type="scientific">Aspergillus homomorphus (strain CBS 101889)</name>
    <dbReference type="NCBI Taxonomy" id="1450537"/>
    <lineage>
        <taxon>Eukaryota</taxon>
        <taxon>Fungi</taxon>
        <taxon>Dikarya</taxon>
        <taxon>Ascomycota</taxon>
        <taxon>Pezizomycotina</taxon>
        <taxon>Eurotiomycetes</taxon>
        <taxon>Eurotiomycetidae</taxon>
        <taxon>Eurotiales</taxon>
        <taxon>Aspergillaceae</taxon>
        <taxon>Aspergillus</taxon>
        <taxon>Aspergillus subgen. Circumdati</taxon>
    </lineage>
</organism>
<name>A0A395I3R8_ASPHC</name>
<accession>A0A395I3R8</accession>
<evidence type="ECO:0000313" key="2">
    <source>
        <dbReference type="EMBL" id="RAL14395.1"/>
    </source>
</evidence>
<dbReference type="Proteomes" id="UP000248961">
    <property type="component" value="Unassembled WGS sequence"/>
</dbReference>
<evidence type="ECO:0000256" key="1">
    <source>
        <dbReference type="SAM" id="MobiDB-lite"/>
    </source>
</evidence>
<dbReference type="AlphaFoldDB" id="A0A395I3R8"/>
<proteinExistence type="predicted"/>
<feature type="region of interest" description="Disordered" evidence="1">
    <location>
        <begin position="104"/>
        <end position="141"/>
    </location>
</feature>